<feature type="transmembrane region" description="Helical" evidence="1">
    <location>
        <begin position="94"/>
        <end position="115"/>
    </location>
</feature>
<dbReference type="Proteomes" id="UP000618943">
    <property type="component" value="Unassembled WGS sequence"/>
</dbReference>
<proteinExistence type="predicted"/>
<dbReference type="RefSeq" id="WP_200749384.1">
    <property type="nucleotide sequence ID" value="NZ_JAEOAH010000018.1"/>
</dbReference>
<evidence type="ECO:0000313" key="3">
    <source>
        <dbReference type="Proteomes" id="UP000618943"/>
    </source>
</evidence>
<feature type="transmembrane region" description="Helical" evidence="1">
    <location>
        <begin position="20"/>
        <end position="41"/>
    </location>
</feature>
<feature type="transmembrane region" description="Helical" evidence="1">
    <location>
        <begin position="53"/>
        <end position="73"/>
    </location>
</feature>
<gene>
    <name evidence="2" type="ORF">JFL43_13115</name>
</gene>
<protein>
    <submittedName>
        <fullName evidence="2">DUF3278 domain-containing protein</fullName>
    </submittedName>
</protein>
<organism evidence="2 3">
    <name type="scientific">Viridibacillus soli</name>
    <dbReference type="NCBI Taxonomy" id="2798301"/>
    <lineage>
        <taxon>Bacteria</taxon>
        <taxon>Bacillati</taxon>
        <taxon>Bacillota</taxon>
        <taxon>Bacilli</taxon>
        <taxon>Bacillales</taxon>
        <taxon>Caryophanaceae</taxon>
        <taxon>Viridibacillus</taxon>
    </lineage>
</organism>
<name>A0ABS1H8N9_9BACL</name>
<keyword evidence="3" id="KW-1185">Reference proteome</keyword>
<keyword evidence="1" id="KW-0472">Membrane</keyword>
<comment type="caution">
    <text evidence="2">The sequence shown here is derived from an EMBL/GenBank/DDBJ whole genome shotgun (WGS) entry which is preliminary data.</text>
</comment>
<reference evidence="2 3" key="1">
    <citation type="submission" date="2020-12" db="EMBL/GenBank/DDBJ databases">
        <title>YIM B01967 draft genome.</title>
        <authorList>
            <person name="Yan X."/>
        </authorList>
    </citation>
    <scope>NUCLEOTIDE SEQUENCE [LARGE SCALE GENOMIC DNA]</scope>
    <source>
        <strain evidence="2 3">YIM B01967</strain>
    </source>
</reference>
<sequence length="160" mass="18534">MKKSWLLFFLPQDEFKEKKLLYFLAEALVLFILFSISFLLISRFFNFKESSGVLLTGIGLSIVSIYTILRYILSGIEYTSVFSKADYKSEVKKISLQSIIFMIIFNFISILFKGAPQGKENWIDIIGLSILIVFFLFLMNYISLKTSYLKNKQIEKDAGQ</sequence>
<dbReference type="EMBL" id="JAEOAH010000018">
    <property type="protein sequence ID" value="MBK3495778.1"/>
    <property type="molecule type" value="Genomic_DNA"/>
</dbReference>
<evidence type="ECO:0000313" key="2">
    <source>
        <dbReference type="EMBL" id="MBK3495778.1"/>
    </source>
</evidence>
<keyword evidence="1" id="KW-1133">Transmembrane helix</keyword>
<feature type="transmembrane region" description="Helical" evidence="1">
    <location>
        <begin position="121"/>
        <end position="142"/>
    </location>
</feature>
<keyword evidence="1" id="KW-0812">Transmembrane</keyword>
<accession>A0ABS1H8N9</accession>
<evidence type="ECO:0000256" key="1">
    <source>
        <dbReference type="SAM" id="Phobius"/>
    </source>
</evidence>